<dbReference type="AlphaFoldDB" id="A0A5D9C7T1"/>
<organism evidence="3 4">
    <name type="scientific">Sphingomonas montanisoli</name>
    <dbReference type="NCBI Taxonomy" id="2606412"/>
    <lineage>
        <taxon>Bacteria</taxon>
        <taxon>Pseudomonadati</taxon>
        <taxon>Pseudomonadota</taxon>
        <taxon>Alphaproteobacteria</taxon>
        <taxon>Sphingomonadales</taxon>
        <taxon>Sphingomonadaceae</taxon>
        <taxon>Sphingomonas</taxon>
    </lineage>
</organism>
<dbReference type="SUPFAM" id="SSF50129">
    <property type="entry name" value="GroES-like"/>
    <property type="match status" value="1"/>
</dbReference>
<dbReference type="Pfam" id="PF13602">
    <property type="entry name" value="ADH_zinc_N_2"/>
    <property type="match status" value="1"/>
</dbReference>
<evidence type="ECO:0000313" key="3">
    <source>
        <dbReference type="EMBL" id="TZG27824.1"/>
    </source>
</evidence>
<dbReference type="Gene3D" id="3.90.180.10">
    <property type="entry name" value="Medium-chain alcohol dehydrogenases, catalytic domain"/>
    <property type="match status" value="1"/>
</dbReference>
<dbReference type="InterPro" id="IPR036291">
    <property type="entry name" value="NAD(P)-bd_dom_sf"/>
</dbReference>
<dbReference type="InterPro" id="IPR011032">
    <property type="entry name" value="GroES-like_sf"/>
</dbReference>
<evidence type="ECO:0000256" key="1">
    <source>
        <dbReference type="ARBA" id="ARBA00022857"/>
    </source>
</evidence>
<comment type="caution">
    <text evidence="3">The sequence shown here is derived from an EMBL/GenBank/DDBJ whole genome shotgun (WGS) entry which is preliminary data.</text>
</comment>
<dbReference type="CDD" id="cd05289">
    <property type="entry name" value="MDR_like_2"/>
    <property type="match status" value="1"/>
</dbReference>
<dbReference type="Gene3D" id="3.40.50.720">
    <property type="entry name" value="NAD(P)-binding Rossmann-like Domain"/>
    <property type="match status" value="1"/>
</dbReference>
<dbReference type="PANTHER" id="PTHR44154">
    <property type="entry name" value="QUINONE OXIDOREDUCTASE"/>
    <property type="match status" value="1"/>
</dbReference>
<reference evidence="3 4" key="1">
    <citation type="submission" date="2019-08" db="EMBL/GenBank/DDBJ databases">
        <authorList>
            <person name="Wang G."/>
            <person name="Xu Z."/>
        </authorList>
    </citation>
    <scope>NUCLEOTIDE SEQUENCE [LARGE SCALE GENOMIC DNA]</scope>
    <source>
        <strain evidence="3 4">ZX</strain>
    </source>
</reference>
<dbReference type="GO" id="GO:0016491">
    <property type="term" value="F:oxidoreductase activity"/>
    <property type="evidence" value="ECO:0007669"/>
    <property type="project" value="InterPro"/>
</dbReference>
<keyword evidence="4" id="KW-1185">Reference proteome</keyword>
<dbReference type="SUPFAM" id="SSF51735">
    <property type="entry name" value="NAD(P)-binding Rossmann-fold domains"/>
    <property type="match status" value="1"/>
</dbReference>
<dbReference type="InterPro" id="IPR051603">
    <property type="entry name" value="Zinc-ADH_QOR/CCCR"/>
</dbReference>
<evidence type="ECO:0000313" key="4">
    <source>
        <dbReference type="Proteomes" id="UP000322077"/>
    </source>
</evidence>
<dbReference type="InterPro" id="IPR013154">
    <property type="entry name" value="ADH-like_N"/>
</dbReference>
<protein>
    <submittedName>
        <fullName evidence="3">NADP-dependent oxidoreductase</fullName>
    </submittedName>
</protein>
<evidence type="ECO:0000259" key="2">
    <source>
        <dbReference type="SMART" id="SM00829"/>
    </source>
</evidence>
<sequence length="342" mass="35954">MIAPDKGRDVMKAMVIDRFGGPEEFRVADLPVPEPAAEQVLIRVAFASINPADWKTRAGLLPVVRGPFPMVVGMDCAGVIEAVGPGVTAFAPGDKVIAMSGLGQGMSGSYAEYACVPEMRVLKLPSALTLAEGATIPTASASAASTIIEVAKVAPGSTVFFSGGAGSVGTFGVQYLKWIGCRVATTCSTRNVDHVAGLGADRVIDYTKEDTKAALAEWAPDGIDVVIDAVGQHSLPADIVDVIKPGGVLVVIQNLLTDVEAYDLDSAKARGIRVVNNIMDARKPDARWFQVEAWRELVKGIEAGAIRTPPYAVLPLEQAGEGQRRVEDGHVRGKILLEVAGE</sequence>
<dbReference type="InterPro" id="IPR020843">
    <property type="entry name" value="ER"/>
</dbReference>
<gene>
    <name evidence="3" type="ORF">FYJ91_09715</name>
</gene>
<dbReference type="EMBL" id="VTOU01000002">
    <property type="protein sequence ID" value="TZG27824.1"/>
    <property type="molecule type" value="Genomic_DNA"/>
</dbReference>
<name>A0A5D9C7T1_9SPHN</name>
<dbReference type="PANTHER" id="PTHR44154:SF1">
    <property type="entry name" value="QUINONE OXIDOREDUCTASE"/>
    <property type="match status" value="1"/>
</dbReference>
<dbReference type="SMART" id="SM00829">
    <property type="entry name" value="PKS_ER"/>
    <property type="match status" value="1"/>
</dbReference>
<accession>A0A5D9C7T1</accession>
<feature type="domain" description="Enoyl reductase (ER)" evidence="2">
    <location>
        <begin position="20"/>
        <end position="337"/>
    </location>
</feature>
<dbReference type="Proteomes" id="UP000322077">
    <property type="component" value="Unassembled WGS sequence"/>
</dbReference>
<proteinExistence type="predicted"/>
<keyword evidence="1" id="KW-0521">NADP</keyword>
<dbReference type="Pfam" id="PF08240">
    <property type="entry name" value="ADH_N"/>
    <property type="match status" value="1"/>
</dbReference>